<keyword evidence="1" id="KW-0812">Transmembrane</keyword>
<organism evidence="2 3">
    <name type="scientific">Streptobacillus moniliformis (strain ATCC 14647 / DSM 12112 / NCTC 10651 / 9901)</name>
    <dbReference type="NCBI Taxonomy" id="519441"/>
    <lineage>
        <taxon>Bacteria</taxon>
        <taxon>Fusobacteriati</taxon>
        <taxon>Fusobacteriota</taxon>
        <taxon>Fusobacteriia</taxon>
        <taxon>Fusobacteriales</taxon>
        <taxon>Leptotrichiaceae</taxon>
        <taxon>Streptobacillus</taxon>
    </lineage>
</organism>
<reference evidence="2 3" key="1">
    <citation type="journal article" date="2009" name="Stand. Genomic Sci.">
        <title>Complete genome sequence of Streptobacillus moniliformis type strain (9901T).</title>
        <authorList>
            <person name="Nolan M."/>
            <person name="Gronow S."/>
            <person name="Lapidus A."/>
            <person name="Ivanova N."/>
            <person name="Copeland A."/>
            <person name="Lucas S."/>
            <person name="Del Rio T.G."/>
            <person name="Chen F."/>
            <person name="Tice H."/>
            <person name="Pitluck S."/>
            <person name="Cheng J.F."/>
            <person name="Sims D."/>
            <person name="Meincke L."/>
            <person name="Bruce D."/>
            <person name="Goodwin L."/>
            <person name="Brettin T."/>
            <person name="Han C."/>
            <person name="Detter J.C."/>
            <person name="Ovchinikova G."/>
            <person name="Pati A."/>
            <person name="Mavromatis K."/>
            <person name="Mikhailova N."/>
            <person name="Chen A."/>
            <person name="Palaniappan K."/>
            <person name="Land M."/>
            <person name="Hauser L."/>
            <person name="Chang Y.J."/>
            <person name="Jeffries C.D."/>
            <person name="Rohde M."/>
            <person name="Sproer C."/>
            <person name="Goker M."/>
            <person name="Bristow J."/>
            <person name="Eisen J.A."/>
            <person name="Markowitz V."/>
            <person name="Hugenholtz P."/>
            <person name="Kyrpides N.C."/>
            <person name="Klenk H.P."/>
            <person name="Chain P."/>
        </authorList>
    </citation>
    <scope>NUCLEOTIDE SEQUENCE [LARGE SCALE GENOMIC DNA]</scope>
    <source>
        <strain evidence="3">ATCC 14647 / DSM 12112 / NCTC 10651 / 9901</strain>
    </source>
</reference>
<dbReference type="KEGG" id="smf:Smon_0378"/>
<keyword evidence="3" id="KW-1185">Reference proteome</keyword>
<protein>
    <submittedName>
        <fullName evidence="2">Uncharacterized protein</fullName>
    </submittedName>
</protein>
<sequence>MMEALLKITNFEYLLETAVNILPFTMIINIIPLFIIELSVKPVLILTLIFILQVYLLFKLSDIFE</sequence>
<dbReference type="Proteomes" id="UP000002072">
    <property type="component" value="Chromosome"/>
</dbReference>
<gene>
    <name evidence="2" type="ordered locus">Smon_0378</name>
</gene>
<dbReference type="RefSeq" id="WP_012858419.1">
    <property type="nucleotide sequence ID" value="NC_013515.1"/>
</dbReference>
<dbReference type="HOGENOM" id="CLU_2848022_0_0_0"/>
<dbReference type="EMBL" id="CP001779">
    <property type="protein sequence ID" value="ACZ00862.1"/>
    <property type="molecule type" value="Genomic_DNA"/>
</dbReference>
<name>D1AX36_STRM9</name>
<evidence type="ECO:0000313" key="2">
    <source>
        <dbReference type="EMBL" id="ACZ00862.1"/>
    </source>
</evidence>
<dbReference type="GeneID" id="29673423"/>
<feature type="transmembrane region" description="Helical" evidence="1">
    <location>
        <begin position="42"/>
        <end position="58"/>
    </location>
</feature>
<feature type="transmembrane region" description="Helical" evidence="1">
    <location>
        <begin position="12"/>
        <end position="36"/>
    </location>
</feature>
<keyword evidence="1" id="KW-0472">Membrane</keyword>
<accession>D1AX36</accession>
<dbReference type="AlphaFoldDB" id="D1AX36"/>
<proteinExistence type="predicted"/>
<evidence type="ECO:0000256" key="1">
    <source>
        <dbReference type="SAM" id="Phobius"/>
    </source>
</evidence>
<keyword evidence="1" id="KW-1133">Transmembrane helix</keyword>
<evidence type="ECO:0000313" key="3">
    <source>
        <dbReference type="Proteomes" id="UP000002072"/>
    </source>
</evidence>